<dbReference type="Pfam" id="PF05686">
    <property type="entry name" value="Glyco_transf_90"/>
    <property type="match status" value="1"/>
</dbReference>
<protein>
    <submittedName>
        <fullName evidence="3">Glycosyl transferase family 90</fullName>
    </submittedName>
</protein>
<reference evidence="4" key="1">
    <citation type="submission" date="2016-10" db="EMBL/GenBank/DDBJ databases">
        <authorList>
            <person name="Varghese N."/>
            <person name="Submissions S."/>
        </authorList>
    </citation>
    <scope>NUCLEOTIDE SEQUENCE [LARGE SCALE GENOMIC DNA]</scope>
    <source>
        <strain evidence="4">DSM 17071</strain>
    </source>
</reference>
<dbReference type="RefSeq" id="WP_089853053.1">
    <property type="nucleotide sequence ID" value="NZ_FNDW01000001.1"/>
</dbReference>
<keyword evidence="4" id="KW-1185">Reference proteome</keyword>
<evidence type="ECO:0000256" key="1">
    <source>
        <dbReference type="ARBA" id="ARBA00022679"/>
    </source>
</evidence>
<dbReference type="STRING" id="311334.SAMN05421846_10157"/>
<feature type="domain" description="Glycosyl transferase CAP10" evidence="2">
    <location>
        <begin position="52"/>
        <end position="282"/>
    </location>
</feature>
<dbReference type="InterPro" id="IPR051091">
    <property type="entry name" value="O-Glucosyltr/Glycosyltrsf_90"/>
</dbReference>
<dbReference type="PANTHER" id="PTHR12203:SF35">
    <property type="entry name" value="PROTEIN O-GLUCOSYLTRANSFERASE 1"/>
    <property type="match status" value="1"/>
</dbReference>
<dbReference type="SMART" id="SM00672">
    <property type="entry name" value="CAP10"/>
    <property type="match status" value="1"/>
</dbReference>
<gene>
    <name evidence="3" type="ORF">SAMN05421846_10157</name>
</gene>
<evidence type="ECO:0000313" key="3">
    <source>
        <dbReference type="EMBL" id="SDH53049.1"/>
    </source>
</evidence>
<dbReference type="PANTHER" id="PTHR12203">
    <property type="entry name" value="KDEL LYS-ASP-GLU-LEU CONTAINING - RELATED"/>
    <property type="match status" value="1"/>
</dbReference>
<keyword evidence="1 3" id="KW-0808">Transferase</keyword>
<accession>A0A1G8D6S2</accession>
<dbReference type="OrthoDB" id="767964at2"/>
<evidence type="ECO:0000313" key="4">
    <source>
        <dbReference type="Proteomes" id="UP000198869"/>
    </source>
</evidence>
<dbReference type="Proteomes" id="UP000198869">
    <property type="component" value="Unassembled WGS sequence"/>
</dbReference>
<organism evidence="3 4">
    <name type="scientific">Chryseobacterium taeanense</name>
    <dbReference type="NCBI Taxonomy" id="311334"/>
    <lineage>
        <taxon>Bacteria</taxon>
        <taxon>Pseudomonadati</taxon>
        <taxon>Bacteroidota</taxon>
        <taxon>Flavobacteriia</taxon>
        <taxon>Flavobacteriales</taxon>
        <taxon>Weeksellaceae</taxon>
        <taxon>Chryseobacterium group</taxon>
        <taxon>Chryseobacterium</taxon>
    </lineage>
</organism>
<dbReference type="EMBL" id="FNDW01000001">
    <property type="protein sequence ID" value="SDH53049.1"/>
    <property type="molecule type" value="Genomic_DNA"/>
</dbReference>
<evidence type="ECO:0000259" key="2">
    <source>
        <dbReference type="SMART" id="SM00672"/>
    </source>
</evidence>
<dbReference type="InterPro" id="IPR006598">
    <property type="entry name" value="CAP10"/>
</dbReference>
<proteinExistence type="predicted"/>
<dbReference type="AlphaFoldDB" id="A0A1G8D6S2"/>
<name>A0A1G8D6S2_9FLAO</name>
<dbReference type="GO" id="GO:0016740">
    <property type="term" value="F:transferase activity"/>
    <property type="evidence" value="ECO:0007669"/>
    <property type="project" value="UniProtKB-KW"/>
</dbReference>
<sequence length="283" mass="33409">MWFKKKKTQEQVKELLNITIRNGQIALAENHNSFQTRAESSLKQILDAIAMGVPEKEIIFSLHTGDFPVKKPVKGDFYYCCERKEDLDFVFPDFIFDHWKQAGITNFGNTVSEISEAAKQPYDYKRMLWIGNVQTNIIREKIIQYSEKFPDLIEAYDTCVDQVVDGKKDIPYISLKDHTKYKYLIDIEGRGYSGRIKMLLFTKRLLFIQERQWKSYYHFELEPYKHFIPVKNDLSDLIQQIEFTESQGENYYDNITQNAYNFAVENLRYEKAVARIQKLISGL</sequence>